<sequence length="181" mass="19737">MTTATAEKFQLTIHEDALRRRADFQSADAWHQLLVKAGTYDATIDGGYLSVKVDTVILETMYVNKLGSASQADHQFPNEESTYYIGAWTFSLRNGGPLRIGDTKDGKPVIGWLGGVGEPAATPEQMTALLAETKVARDAGYQSTVGMVYDDPKRKELEAATKDRIQGLIDALRASLVEVAK</sequence>
<evidence type="ECO:0000313" key="3">
    <source>
        <dbReference type="Proteomes" id="UP001321486"/>
    </source>
</evidence>
<evidence type="ECO:0008006" key="4">
    <source>
        <dbReference type="Google" id="ProtNLM"/>
    </source>
</evidence>
<protein>
    <recommendedName>
        <fullName evidence="4">HK97 gp10 family phage protein</fullName>
    </recommendedName>
</protein>
<geneLocation type="plasmid" evidence="1 3">
    <name>pNBRC108728a</name>
</geneLocation>
<dbReference type="EMBL" id="AP027733">
    <property type="protein sequence ID" value="BDZ52882.1"/>
    <property type="molecule type" value="Genomic_DNA"/>
</dbReference>
<gene>
    <name evidence="1" type="ORF">GCM10025867_45550</name>
    <name evidence="2" type="ORF">GCM10025867_51230</name>
</gene>
<dbReference type="RefSeq" id="WP_286347165.1">
    <property type="nucleotide sequence ID" value="NZ_AP027733.1"/>
</dbReference>
<reference evidence="1" key="1">
    <citation type="journal article" date="2014" name="Int. J. Syst. Evol. Microbiol.">
        <title>Complete genome of a new Firmicutes species belonging to the dominant human colonic microbiota ('Ruminococcus bicirculans') reveals two chromosomes and a selective capacity to utilize plant glucans.</title>
        <authorList>
            <consortium name="NISC Comparative Sequencing Program"/>
            <person name="Wegmann U."/>
            <person name="Louis P."/>
            <person name="Goesmann A."/>
            <person name="Henrissat B."/>
            <person name="Duncan S.H."/>
            <person name="Flint H.J."/>
        </authorList>
    </citation>
    <scope>NUCLEOTIDE SEQUENCE</scope>
    <source>
        <strain evidence="1">NBRC 108728</strain>
    </source>
</reference>
<dbReference type="Proteomes" id="UP001321486">
    <property type="component" value="Plasmid pNBRC108728a"/>
</dbReference>
<proteinExistence type="predicted"/>
<reference evidence="1" key="3">
    <citation type="submission" date="2023-02" db="EMBL/GenBank/DDBJ databases">
        <authorList>
            <person name="Sun Q."/>
            <person name="Mori K."/>
        </authorList>
    </citation>
    <scope>NUCLEOTIDE SEQUENCE</scope>
    <source>
        <strain evidence="1">NBRC 108728</strain>
        <plasmid evidence="1">pNBRC108728a</plasmid>
    </source>
</reference>
<reference evidence="3" key="2">
    <citation type="journal article" date="2019" name="Int. J. Syst. Evol. Microbiol.">
        <title>The Global Catalogue of Microorganisms (GCM) 10K type strain sequencing project: providing services to taxonomists for standard genome sequencing and annotation.</title>
        <authorList>
            <consortium name="The Broad Institute Genomics Platform"/>
            <consortium name="The Broad Institute Genome Sequencing Center for Infectious Disease"/>
            <person name="Wu L."/>
            <person name="Ma J."/>
        </authorList>
    </citation>
    <scope>NUCLEOTIDE SEQUENCE [LARGE SCALE GENOMIC DNA]</scope>
    <source>
        <strain evidence="3">NBRC 108728</strain>
    </source>
</reference>
<organism evidence="1 3">
    <name type="scientific">Frondihabitans sucicola</name>
    <dbReference type="NCBI Taxonomy" id="1268041"/>
    <lineage>
        <taxon>Bacteria</taxon>
        <taxon>Bacillati</taxon>
        <taxon>Actinomycetota</taxon>
        <taxon>Actinomycetes</taxon>
        <taxon>Micrococcales</taxon>
        <taxon>Microbacteriaceae</taxon>
        <taxon>Frondihabitans</taxon>
    </lineage>
</organism>
<accession>A0ABM8GV98</accession>
<keyword evidence="3" id="KW-1185">Reference proteome</keyword>
<evidence type="ECO:0000313" key="2">
    <source>
        <dbReference type="EMBL" id="BDZ52882.1"/>
    </source>
</evidence>
<keyword evidence="1" id="KW-0614">Plasmid</keyword>
<name>A0ABM8GV98_9MICO</name>
<evidence type="ECO:0000313" key="1">
    <source>
        <dbReference type="EMBL" id="BDZ52314.1"/>
    </source>
</evidence>
<dbReference type="EMBL" id="AP027733">
    <property type="protein sequence ID" value="BDZ52314.1"/>
    <property type="molecule type" value="Genomic_DNA"/>
</dbReference>